<evidence type="ECO:0000313" key="2">
    <source>
        <dbReference type="EMBL" id="KAH9363384.1"/>
    </source>
</evidence>
<organism evidence="2 3">
    <name type="scientific">Haemaphysalis longicornis</name>
    <name type="common">Bush tick</name>
    <dbReference type="NCBI Taxonomy" id="44386"/>
    <lineage>
        <taxon>Eukaryota</taxon>
        <taxon>Metazoa</taxon>
        <taxon>Ecdysozoa</taxon>
        <taxon>Arthropoda</taxon>
        <taxon>Chelicerata</taxon>
        <taxon>Arachnida</taxon>
        <taxon>Acari</taxon>
        <taxon>Parasitiformes</taxon>
        <taxon>Ixodida</taxon>
        <taxon>Ixodoidea</taxon>
        <taxon>Ixodidae</taxon>
        <taxon>Haemaphysalinae</taxon>
        <taxon>Haemaphysalis</taxon>
    </lineage>
</organism>
<comment type="caution">
    <text evidence="2">The sequence shown here is derived from an EMBL/GenBank/DDBJ whole genome shotgun (WGS) entry which is preliminary data.</text>
</comment>
<dbReference type="OrthoDB" id="442863at2759"/>
<dbReference type="AlphaFoldDB" id="A0A9J6FLU5"/>
<protein>
    <recommendedName>
        <fullName evidence="1">POP1 C-terminal domain-containing protein</fullName>
    </recommendedName>
</protein>
<gene>
    <name evidence="2" type="ORF">HPB48_019484</name>
</gene>
<proteinExistence type="predicted"/>
<sequence>MCRVVVGRHRSQGKSFPLNCFRYPPDKRPSFKKLRVSCPFFFPWAQLVRDWRELASHPNSDDSGDSDPPFYVLRSRKVLRRLAALFAEANKPRKKVPVTAASKALEDIRTVAQAANLDLSRALVCVELSSCSKGVPRRFDSISAPTEEDFEALRQDGFGGSLEAPFERLRKLRKPKDAKLPKKKAPKPTVEELLARPAVTTVVKECSRLLLGGVVSGDYCFSSACGRGLGYCALEGLVRLVRTSSEAGVSPVVLFRHQHSAQYRYATIRVLDEC</sequence>
<dbReference type="GO" id="GO:0000172">
    <property type="term" value="C:ribonuclease MRP complex"/>
    <property type="evidence" value="ECO:0007669"/>
    <property type="project" value="InterPro"/>
</dbReference>
<dbReference type="GO" id="GO:0001682">
    <property type="term" value="P:tRNA 5'-leader removal"/>
    <property type="evidence" value="ECO:0007669"/>
    <property type="project" value="InterPro"/>
</dbReference>
<dbReference type="GO" id="GO:0005655">
    <property type="term" value="C:nucleolar ribonuclease P complex"/>
    <property type="evidence" value="ECO:0007669"/>
    <property type="project" value="InterPro"/>
</dbReference>
<feature type="domain" description="POP1 C-terminal" evidence="1">
    <location>
        <begin position="122"/>
        <end position="271"/>
    </location>
</feature>
<dbReference type="OMA" id="MRRTEAD"/>
<dbReference type="PANTHER" id="PTHR22731">
    <property type="entry name" value="RIBONUCLEASES P/MRP PROTEIN SUBUNIT POP1"/>
    <property type="match status" value="1"/>
</dbReference>
<dbReference type="Proteomes" id="UP000821853">
    <property type="component" value="Chromosome 10"/>
</dbReference>
<dbReference type="InterPro" id="IPR039182">
    <property type="entry name" value="Pop1"/>
</dbReference>
<evidence type="ECO:0000313" key="3">
    <source>
        <dbReference type="Proteomes" id="UP000821853"/>
    </source>
</evidence>
<name>A0A9J6FLU5_HAELO</name>
<dbReference type="Pfam" id="PF22770">
    <property type="entry name" value="POP1_C"/>
    <property type="match status" value="1"/>
</dbReference>
<dbReference type="EMBL" id="JABSTR010000002">
    <property type="protein sequence ID" value="KAH9363384.1"/>
    <property type="molecule type" value="Genomic_DNA"/>
</dbReference>
<dbReference type="InterPro" id="IPR055079">
    <property type="entry name" value="POP1_C"/>
</dbReference>
<keyword evidence="3" id="KW-1185">Reference proteome</keyword>
<reference evidence="2 3" key="1">
    <citation type="journal article" date="2020" name="Cell">
        <title>Large-Scale Comparative Analyses of Tick Genomes Elucidate Their Genetic Diversity and Vector Capacities.</title>
        <authorList>
            <consortium name="Tick Genome and Microbiome Consortium (TIGMIC)"/>
            <person name="Jia N."/>
            <person name="Wang J."/>
            <person name="Shi W."/>
            <person name="Du L."/>
            <person name="Sun Y."/>
            <person name="Zhan W."/>
            <person name="Jiang J.F."/>
            <person name="Wang Q."/>
            <person name="Zhang B."/>
            <person name="Ji P."/>
            <person name="Bell-Sakyi L."/>
            <person name="Cui X.M."/>
            <person name="Yuan T.T."/>
            <person name="Jiang B.G."/>
            <person name="Yang W.F."/>
            <person name="Lam T.T."/>
            <person name="Chang Q.C."/>
            <person name="Ding S.J."/>
            <person name="Wang X.J."/>
            <person name="Zhu J.G."/>
            <person name="Ruan X.D."/>
            <person name="Zhao L."/>
            <person name="Wei J.T."/>
            <person name="Ye R.Z."/>
            <person name="Que T.C."/>
            <person name="Du C.H."/>
            <person name="Zhou Y.H."/>
            <person name="Cheng J.X."/>
            <person name="Dai P.F."/>
            <person name="Guo W.B."/>
            <person name="Han X.H."/>
            <person name="Huang E.J."/>
            <person name="Li L.F."/>
            <person name="Wei W."/>
            <person name="Gao Y.C."/>
            <person name="Liu J.Z."/>
            <person name="Shao H.Z."/>
            <person name="Wang X."/>
            <person name="Wang C.C."/>
            <person name="Yang T.C."/>
            <person name="Huo Q.B."/>
            <person name="Li W."/>
            <person name="Chen H.Y."/>
            <person name="Chen S.E."/>
            <person name="Zhou L.G."/>
            <person name="Ni X.B."/>
            <person name="Tian J.H."/>
            <person name="Sheng Y."/>
            <person name="Liu T."/>
            <person name="Pan Y.S."/>
            <person name="Xia L.Y."/>
            <person name="Li J."/>
            <person name="Zhao F."/>
            <person name="Cao W.C."/>
        </authorList>
    </citation>
    <scope>NUCLEOTIDE SEQUENCE [LARGE SCALE GENOMIC DNA]</scope>
    <source>
        <strain evidence="2">HaeL-2018</strain>
    </source>
</reference>
<dbReference type="VEuPathDB" id="VectorBase:HLOH_063512"/>
<accession>A0A9J6FLU5</accession>
<evidence type="ECO:0000259" key="1">
    <source>
        <dbReference type="Pfam" id="PF22770"/>
    </source>
</evidence>
<dbReference type="PANTHER" id="PTHR22731:SF3">
    <property type="entry name" value="RIBONUCLEASES P_MRP PROTEIN SUBUNIT POP1"/>
    <property type="match status" value="1"/>
</dbReference>